<dbReference type="PANTHER" id="PTHR43877">
    <property type="entry name" value="AMINOALKYLPHOSPHONATE N-ACETYLTRANSFERASE-RELATED-RELATED"/>
    <property type="match status" value="1"/>
</dbReference>
<dbReference type="PANTHER" id="PTHR43877:SF1">
    <property type="entry name" value="ACETYLTRANSFERASE"/>
    <property type="match status" value="1"/>
</dbReference>
<dbReference type="InterPro" id="IPR000182">
    <property type="entry name" value="GNAT_dom"/>
</dbReference>
<keyword evidence="5" id="KW-1185">Reference proteome</keyword>
<dbReference type="CDD" id="cd04301">
    <property type="entry name" value="NAT_SF"/>
    <property type="match status" value="1"/>
</dbReference>
<evidence type="ECO:0000256" key="1">
    <source>
        <dbReference type="ARBA" id="ARBA00022679"/>
    </source>
</evidence>
<proteinExistence type="predicted"/>
<dbReference type="EMBL" id="JDYK01000006">
    <property type="protein sequence ID" value="EWS81643.1"/>
    <property type="molecule type" value="Genomic_DNA"/>
</dbReference>
<comment type="caution">
    <text evidence="4">The sequence shown here is derived from an EMBL/GenBank/DDBJ whole genome shotgun (WGS) entry which is preliminary data.</text>
</comment>
<evidence type="ECO:0000256" key="2">
    <source>
        <dbReference type="ARBA" id="ARBA00023315"/>
    </source>
</evidence>
<evidence type="ECO:0000313" key="4">
    <source>
        <dbReference type="EMBL" id="EWS81643.1"/>
    </source>
</evidence>
<name>Z9JUF4_9MICO</name>
<dbReference type="AlphaFoldDB" id="Z9JUF4"/>
<dbReference type="PROSITE" id="PS51186">
    <property type="entry name" value="GNAT"/>
    <property type="match status" value="1"/>
</dbReference>
<gene>
    <name evidence="4" type="ORF">BF93_15875</name>
</gene>
<evidence type="ECO:0000259" key="3">
    <source>
        <dbReference type="PROSITE" id="PS51186"/>
    </source>
</evidence>
<dbReference type="OrthoDB" id="8593648at2"/>
<dbReference type="InterPro" id="IPR016181">
    <property type="entry name" value="Acyl_CoA_acyltransferase"/>
</dbReference>
<sequence>MSTATPEDDQRAALDLIIAAQQSPASACAYLGTDPEEIRADLADLDQDWRETLRLRRDEAGRILAAALLEWDEDLDLAWVHGPWATEEGWRTAAPAVLAEVVELSPVSRHEMFADDAHARLAELAQAAGWERGAAHHVLARRDDAVDGEIGELTGGDLELREAGADDLPRLRALHDSAFPGTYASAAEILDPRSPYRTLICPSGDEIAGYVTWQEQGERMLHLDFLAVHPVARRHGIAAALLDGARRLTGRPEATATVHEDSTAGQAFFVARGFAREAITRPYRFSRAAAAQG</sequence>
<dbReference type="Gene3D" id="3.40.630.30">
    <property type="match status" value="1"/>
</dbReference>
<keyword evidence="2" id="KW-0012">Acyltransferase</keyword>
<organism evidence="4 5">
    <name type="scientific">Brachybacterium phenoliresistens</name>
    <dbReference type="NCBI Taxonomy" id="396014"/>
    <lineage>
        <taxon>Bacteria</taxon>
        <taxon>Bacillati</taxon>
        <taxon>Actinomycetota</taxon>
        <taxon>Actinomycetes</taxon>
        <taxon>Micrococcales</taxon>
        <taxon>Dermabacteraceae</taxon>
        <taxon>Brachybacterium</taxon>
    </lineage>
</organism>
<dbReference type="GO" id="GO:0016747">
    <property type="term" value="F:acyltransferase activity, transferring groups other than amino-acyl groups"/>
    <property type="evidence" value="ECO:0007669"/>
    <property type="project" value="InterPro"/>
</dbReference>
<dbReference type="RefSeq" id="WP_038371718.1">
    <property type="nucleotide sequence ID" value="NZ_KK069991.1"/>
</dbReference>
<keyword evidence="1 4" id="KW-0808">Transferase</keyword>
<dbReference type="InterPro" id="IPR050832">
    <property type="entry name" value="Bact_Acetyltransf"/>
</dbReference>
<reference evidence="4 5" key="1">
    <citation type="submission" date="2014-02" db="EMBL/GenBank/DDBJ databases">
        <title>Genome sequence of Brachybacterium phenoliresistens strain W13A50.</title>
        <authorList>
            <person name="Wang X."/>
        </authorList>
    </citation>
    <scope>NUCLEOTIDE SEQUENCE [LARGE SCALE GENOMIC DNA]</scope>
    <source>
        <strain evidence="4 5">W13A50</strain>
    </source>
</reference>
<protein>
    <submittedName>
        <fullName evidence="4">GCN5 family acetyltransferase</fullName>
    </submittedName>
</protein>
<dbReference type="HOGENOM" id="CLU_948892_0_0_11"/>
<feature type="domain" description="N-acetyltransferase" evidence="3">
    <location>
        <begin position="158"/>
        <end position="293"/>
    </location>
</feature>
<dbReference type="STRING" id="396014.BF93_15875"/>
<dbReference type="Pfam" id="PF00583">
    <property type="entry name" value="Acetyltransf_1"/>
    <property type="match status" value="1"/>
</dbReference>
<dbReference type="Proteomes" id="UP000023067">
    <property type="component" value="Unassembled WGS sequence"/>
</dbReference>
<evidence type="ECO:0000313" key="5">
    <source>
        <dbReference type="Proteomes" id="UP000023067"/>
    </source>
</evidence>
<accession>Z9JUF4</accession>
<dbReference type="SUPFAM" id="SSF55729">
    <property type="entry name" value="Acyl-CoA N-acyltransferases (Nat)"/>
    <property type="match status" value="1"/>
</dbReference>
<dbReference type="PATRIC" id="fig|396014.3.peg.1520"/>
<dbReference type="eggNOG" id="COG0456">
    <property type="taxonomic scope" value="Bacteria"/>
</dbReference>